<evidence type="ECO:0000313" key="2">
    <source>
        <dbReference type="Proteomes" id="UP001630127"/>
    </source>
</evidence>
<dbReference type="EMBL" id="JBJUIK010000012">
    <property type="protein sequence ID" value="KAL3509717.1"/>
    <property type="molecule type" value="Genomic_DNA"/>
</dbReference>
<reference evidence="1 2" key="1">
    <citation type="submission" date="2024-11" db="EMBL/GenBank/DDBJ databases">
        <title>A near-complete genome assembly of Cinchona calisaya.</title>
        <authorList>
            <person name="Lian D.C."/>
            <person name="Zhao X.W."/>
            <person name="Wei L."/>
        </authorList>
    </citation>
    <scope>NUCLEOTIDE SEQUENCE [LARGE SCALE GENOMIC DNA]</scope>
    <source>
        <tissue evidence="1">Nenye</tissue>
    </source>
</reference>
<organism evidence="1 2">
    <name type="scientific">Cinchona calisaya</name>
    <dbReference type="NCBI Taxonomy" id="153742"/>
    <lineage>
        <taxon>Eukaryota</taxon>
        <taxon>Viridiplantae</taxon>
        <taxon>Streptophyta</taxon>
        <taxon>Embryophyta</taxon>
        <taxon>Tracheophyta</taxon>
        <taxon>Spermatophyta</taxon>
        <taxon>Magnoliopsida</taxon>
        <taxon>eudicotyledons</taxon>
        <taxon>Gunneridae</taxon>
        <taxon>Pentapetalae</taxon>
        <taxon>asterids</taxon>
        <taxon>lamiids</taxon>
        <taxon>Gentianales</taxon>
        <taxon>Rubiaceae</taxon>
        <taxon>Cinchonoideae</taxon>
        <taxon>Cinchoneae</taxon>
        <taxon>Cinchona</taxon>
    </lineage>
</organism>
<comment type="caution">
    <text evidence="1">The sequence shown here is derived from an EMBL/GenBank/DDBJ whole genome shotgun (WGS) entry which is preliminary data.</text>
</comment>
<accession>A0ABD2YV63</accession>
<keyword evidence="2" id="KW-1185">Reference proteome</keyword>
<protein>
    <submittedName>
        <fullName evidence="1">Uncharacterized protein</fullName>
    </submittedName>
</protein>
<name>A0ABD2YV63_9GENT</name>
<gene>
    <name evidence="1" type="ORF">ACH5RR_029118</name>
</gene>
<sequence>MNGSTKSLAIMNGEISRKNLEKGLLDILAQKVLGYGVRWNIVLYYFEATQHGDVRDSQEESIRQENVFVDLEEVNKHCGNYTDE</sequence>
<proteinExistence type="predicted"/>
<evidence type="ECO:0000313" key="1">
    <source>
        <dbReference type="EMBL" id="KAL3509717.1"/>
    </source>
</evidence>
<dbReference type="Proteomes" id="UP001630127">
    <property type="component" value="Unassembled WGS sequence"/>
</dbReference>
<dbReference type="AlphaFoldDB" id="A0ABD2YV63"/>